<evidence type="ECO:0000256" key="2">
    <source>
        <dbReference type="SAM" id="MobiDB-lite"/>
    </source>
</evidence>
<evidence type="ECO:0000313" key="4">
    <source>
        <dbReference type="EMBL" id="KAK4045226.1"/>
    </source>
</evidence>
<feature type="compositionally biased region" description="Basic and acidic residues" evidence="2">
    <location>
        <begin position="12"/>
        <end position="21"/>
    </location>
</feature>
<comment type="caution">
    <text evidence="4">The sequence shown here is derived from an EMBL/GenBank/DDBJ whole genome shotgun (WGS) entry which is preliminary data.</text>
</comment>
<dbReference type="InterPro" id="IPR035421">
    <property type="entry name" value="Terminase_6C"/>
</dbReference>
<gene>
    <name evidence="4" type="ORF">OUZ56_032634</name>
</gene>
<keyword evidence="5" id="KW-1185">Reference proteome</keyword>
<dbReference type="Proteomes" id="UP001234178">
    <property type="component" value="Unassembled WGS sequence"/>
</dbReference>
<evidence type="ECO:0000313" key="5">
    <source>
        <dbReference type="Proteomes" id="UP001234178"/>
    </source>
</evidence>
<dbReference type="InterPro" id="IPR009279">
    <property type="entry name" value="Portal_Mu"/>
</dbReference>
<keyword evidence="1" id="KW-1188">Viral release from host cell</keyword>
<proteinExistence type="predicted"/>
<feature type="region of interest" description="Disordered" evidence="2">
    <location>
        <begin position="1"/>
        <end position="69"/>
    </location>
</feature>
<name>A0ABR0B9G8_9CRUS</name>
<dbReference type="Pfam" id="PF17289">
    <property type="entry name" value="Terminase_6C"/>
    <property type="match status" value="1"/>
</dbReference>
<dbReference type="EMBL" id="JAOYFB010000041">
    <property type="protein sequence ID" value="KAK4045226.1"/>
    <property type="molecule type" value="Genomic_DNA"/>
</dbReference>
<evidence type="ECO:0000259" key="3">
    <source>
        <dbReference type="Pfam" id="PF17289"/>
    </source>
</evidence>
<organism evidence="4 5">
    <name type="scientific">Daphnia magna</name>
    <dbReference type="NCBI Taxonomy" id="35525"/>
    <lineage>
        <taxon>Eukaryota</taxon>
        <taxon>Metazoa</taxon>
        <taxon>Ecdysozoa</taxon>
        <taxon>Arthropoda</taxon>
        <taxon>Crustacea</taxon>
        <taxon>Branchiopoda</taxon>
        <taxon>Diplostraca</taxon>
        <taxon>Cladocera</taxon>
        <taxon>Anomopoda</taxon>
        <taxon>Daphniidae</taxon>
        <taxon>Daphnia</taxon>
    </lineage>
</organism>
<accession>A0ABR0B9G8</accession>
<protein>
    <recommendedName>
        <fullName evidence="3">Terminase large subunit gp17-like C-terminal domain-containing protein</fullName>
    </recommendedName>
</protein>
<evidence type="ECO:0000256" key="1">
    <source>
        <dbReference type="ARBA" id="ARBA00022612"/>
    </source>
</evidence>
<feature type="domain" description="Terminase large subunit gp17-like C-terminal" evidence="3">
    <location>
        <begin position="188"/>
        <end position="362"/>
    </location>
</feature>
<dbReference type="Pfam" id="PF06074">
    <property type="entry name" value="Portal_Mu"/>
    <property type="match status" value="1"/>
</dbReference>
<feature type="compositionally biased region" description="Basic residues" evidence="2">
    <location>
        <begin position="22"/>
        <end position="42"/>
    </location>
</feature>
<reference evidence="4 5" key="1">
    <citation type="journal article" date="2023" name="Nucleic Acids Res.">
        <title>The hologenome of Daphnia magna reveals possible DNA methylation and microbiome-mediated evolution of the host genome.</title>
        <authorList>
            <person name="Chaturvedi A."/>
            <person name="Li X."/>
            <person name="Dhandapani V."/>
            <person name="Marshall H."/>
            <person name="Kissane S."/>
            <person name="Cuenca-Cambronero M."/>
            <person name="Asole G."/>
            <person name="Calvet F."/>
            <person name="Ruiz-Romero M."/>
            <person name="Marangio P."/>
            <person name="Guigo R."/>
            <person name="Rago D."/>
            <person name="Mirbahai L."/>
            <person name="Eastwood N."/>
            <person name="Colbourne J.K."/>
            <person name="Zhou J."/>
            <person name="Mallon E."/>
            <person name="Orsini L."/>
        </authorList>
    </citation>
    <scope>NUCLEOTIDE SEQUENCE [LARGE SCALE GENOMIC DNA]</scope>
    <source>
        <strain evidence="4">LRV0_1</strain>
    </source>
</reference>
<sequence>MSRIARQWALDAGREDREGRRHASRVAHARRGRPHRRRHQRAAYRQGGQHPPRRRPLQNRQQAESPAWRKMTEDWWGDVAETRIEPGGSAFVFHTRWNPDDLINYITTGEDGPNWRPHIKLQAIDDHTGRALWPERWPVAALRSKMANPFTWASLYQGDPRPRGGKVFEAAPSFYSQLPPTMRTGLGGDFAYTEKKWSDFSVIVAMARSGDDYYILDVLRRRGKIEDFVLAAESFRLRYAHSPFVAFIGGQEGGIVGMLNAGVSVIDAETLLPRLSRSLNCTPVPATTDKFQRAQPVSAVWNQGRVHLPETHRQEVADDGTIKMVEVPGTKWVPEYLDEISSFTGLKDPHDDQVDATAGAFLALQGNRIRMIENFKQISSHGRPRQETFSLAEVEGSAGLGQLLAPWPQIDRYPTILGSELSLLHISAAQRSALVGYRAASCDIYDELLEKSPHAFSKLADRILAVAGGQITVLPAKLPPGHKDTALAAEIAEWVDYWLSQIEEFQSSLAMLLWGIYYGLSAAELKWVVVDREWRVSSLSFIAPRRLNFPDPMSWELHVWDQGVGNFVGTTATWGAGGTSLRISDFPGKFIVCQPRLRATYAVRDGIGRTLSWWIALKAMGARGAGQFIERWGKPWALMSYTTNGTIQGQTGIAPPRMATQEDMDSAQRALAALGTGSASGAILPDSIKATLELVENGLTHDKFIALCNDEITKICVSQTLTTSAGKFGSKGAGETGERASMRLYKYDAQNLADAVRKYIVFHLVRANRPDALHLLPRITINVEPLPTRDEELDLAIKAGANGIPVSASEMAKSWAFASST</sequence>